<gene>
    <name evidence="2" type="ORF">FA13DRAFT_1786363</name>
</gene>
<evidence type="ECO:0000256" key="1">
    <source>
        <dbReference type="SAM" id="MobiDB-lite"/>
    </source>
</evidence>
<sequence length="150" mass="16293">MASNQELLGAEHDANDEHTVAAGGDNVPHRSIRKCDGNIMSYLLEEEKRDEHDKIKSRFGATTTTRPAATKRHKPQVSKKAATTGGEEGDETDNDNFLDVDGTESEDEELFEEEINNDESAPAPKRARPVVTVEDVEDGDGIASVANADT</sequence>
<accession>A0A4Y7TTG7</accession>
<evidence type="ECO:0000313" key="2">
    <source>
        <dbReference type="EMBL" id="TEB37178.1"/>
    </source>
</evidence>
<feature type="compositionally biased region" description="Acidic residues" evidence="1">
    <location>
        <begin position="87"/>
        <end position="117"/>
    </location>
</feature>
<keyword evidence="3" id="KW-1185">Reference proteome</keyword>
<evidence type="ECO:0000313" key="3">
    <source>
        <dbReference type="Proteomes" id="UP000298030"/>
    </source>
</evidence>
<feature type="compositionally biased region" description="Basic and acidic residues" evidence="1">
    <location>
        <begin position="9"/>
        <end position="19"/>
    </location>
</feature>
<dbReference type="Proteomes" id="UP000298030">
    <property type="component" value="Unassembled WGS sequence"/>
</dbReference>
<feature type="region of interest" description="Disordered" evidence="1">
    <location>
        <begin position="49"/>
        <end position="150"/>
    </location>
</feature>
<dbReference type="AlphaFoldDB" id="A0A4Y7TTG7"/>
<feature type="region of interest" description="Disordered" evidence="1">
    <location>
        <begin position="1"/>
        <end position="32"/>
    </location>
</feature>
<dbReference type="EMBL" id="QPFP01000004">
    <property type="protein sequence ID" value="TEB37178.1"/>
    <property type="molecule type" value="Genomic_DNA"/>
</dbReference>
<reference evidence="2 3" key="1">
    <citation type="journal article" date="2019" name="Nat. Ecol. Evol.">
        <title>Megaphylogeny resolves global patterns of mushroom evolution.</title>
        <authorList>
            <person name="Varga T."/>
            <person name="Krizsan K."/>
            <person name="Foldi C."/>
            <person name="Dima B."/>
            <person name="Sanchez-Garcia M."/>
            <person name="Sanchez-Ramirez S."/>
            <person name="Szollosi G.J."/>
            <person name="Szarkandi J.G."/>
            <person name="Papp V."/>
            <person name="Albert L."/>
            <person name="Andreopoulos W."/>
            <person name="Angelini C."/>
            <person name="Antonin V."/>
            <person name="Barry K.W."/>
            <person name="Bougher N.L."/>
            <person name="Buchanan P."/>
            <person name="Buyck B."/>
            <person name="Bense V."/>
            <person name="Catcheside P."/>
            <person name="Chovatia M."/>
            <person name="Cooper J."/>
            <person name="Damon W."/>
            <person name="Desjardin D."/>
            <person name="Finy P."/>
            <person name="Geml J."/>
            <person name="Haridas S."/>
            <person name="Hughes K."/>
            <person name="Justo A."/>
            <person name="Karasinski D."/>
            <person name="Kautmanova I."/>
            <person name="Kiss B."/>
            <person name="Kocsube S."/>
            <person name="Kotiranta H."/>
            <person name="LaButti K.M."/>
            <person name="Lechner B.E."/>
            <person name="Liimatainen K."/>
            <person name="Lipzen A."/>
            <person name="Lukacs Z."/>
            <person name="Mihaltcheva S."/>
            <person name="Morgado L.N."/>
            <person name="Niskanen T."/>
            <person name="Noordeloos M.E."/>
            <person name="Ohm R.A."/>
            <person name="Ortiz-Santana B."/>
            <person name="Ovrebo C."/>
            <person name="Racz N."/>
            <person name="Riley R."/>
            <person name="Savchenko A."/>
            <person name="Shiryaev A."/>
            <person name="Soop K."/>
            <person name="Spirin V."/>
            <person name="Szebenyi C."/>
            <person name="Tomsovsky M."/>
            <person name="Tulloss R.E."/>
            <person name="Uehling J."/>
            <person name="Grigoriev I.V."/>
            <person name="Vagvolgyi C."/>
            <person name="Papp T."/>
            <person name="Martin F.M."/>
            <person name="Miettinen O."/>
            <person name="Hibbett D.S."/>
            <person name="Nagy L.G."/>
        </authorList>
    </citation>
    <scope>NUCLEOTIDE SEQUENCE [LARGE SCALE GENOMIC DNA]</scope>
    <source>
        <strain evidence="2 3">FP101781</strain>
    </source>
</reference>
<proteinExistence type="predicted"/>
<organism evidence="2 3">
    <name type="scientific">Coprinellus micaceus</name>
    <name type="common">Glistening ink-cap mushroom</name>
    <name type="synonym">Coprinus micaceus</name>
    <dbReference type="NCBI Taxonomy" id="71717"/>
    <lineage>
        <taxon>Eukaryota</taxon>
        <taxon>Fungi</taxon>
        <taxon>Dikarya</taxon>
        <taxon>Basidiomycota</taxon>
        <taxon>Agaricomycotina</taxon>
        <taxon>Agaricomycetes</taxon>
        <taxon>Agaricomycetidae</taxon>
        <taxon>Agaricales</taxon>
        <taxon>Agaricineae</taxon>
        <taxon>Psathyrellaceae</taxon>
        <taxon>Coprinellus</taxon>
    </lineage>
</organism>
<protein>
    <submittedName>
        <fullName evidence="2">Uncharacterized protein</fullName>
    </submittedName>
</protein>
<name>A0A4Y7TTG7_COPMI</name>
<comment type="caution">
    <text evidence="2">The sequence shown here is derived from an EMBL/GenBank/DDBJ whole genome shotgun (WGS) entry which is preliminary data.</text>
</comment>